<feature type="transmembrane region" description="Helical" evidence="1">
    <location>
        <begin position="74"/>
        <end position="95"/>
    </location>
</feature>
<organism evidence="2 3">
    <name type="scientific">Actinomadura gamaensis</name>
    <dbReference type="NCBI Taxonomy" id="1763541"/>
    <lineage>
        <taxon>Bacteria</taxon>
        <taxon>Bacillati</taxon>
        <taxon>Actinomycetota</taxon>
        <taxon>Actinomycetes</taxon>
        <taxon>Streptosporangiales</taxon>
        <taxon>Thermomonosporaceae</taxon>
        <taxon>Actinomadura</taxon>
    </lineage>
</organism>
<dbReference type="Pfam" id="PF18895">
    <property type="entry name" value="T4SS_pilin"/>
    <property type="match status" value="1"/>
</dbReference>
<proteinExistence type="predicted"/>
<name>A0ABV9UD14_9ACTN</name>
<keyword evidence="1" id="KW-1133">Transmembrane helix</keyword>
<reference evidence="3" key="1">
    <citation type="journal article" date="2019" name="Int. J. Syst. Evol. Microbiol.">
        <title>The Global Catalogue of Microorganisms (GCM) 10K type strain sequencing project: providing services to taxonomists for standard genome sequencing and annotation.</title>
        <authorList>
            <consortium name="The Broad Institute Genomics Platform"/>
            <consortium name="The Broad Institute Genome Sequencing Center for Infectious Disease"/>
            <person name="Wu L."/>
            <person name="Ma J."/>
        </authorList>
    </citation>
    <scope>NUCLEOTIDE SEQUENCE [LARGE SCALE GENOMIC DNA]</scope>
    <source>
        <strain evidence="3">KLKA75</strain>
    </source>
</reference>
<keyword evidence="1" id="KW-0472">Membrane</keyword>
<dbReference type="Proteomes" id="UP001595872">
    <property type="component" value="Unassembled WGS sequence"/>
</dbReference>
<dbReference type="RefSeq" id="WP_378263386.1">
    <property type="nucleotide sequence ID" value="NZ_JBHSIT010000014.1"/>
</dbReference>
<gene>
    <name evidence="2" type="ORF">ACFPCY_37025</name>
</gene>
<dbReference type="EMBL" id="JBHSIT010000014">
    <property type="protein sequence ID" value="MFC4912952.1"/>
    <property type="molecule type" value="Genomic_DNA"/>
</dbReference>
<protein>
    <submittedName>
        <fullName evidence="2">Pilin</fullName>
    </submittedName>
</protein>
<evidence type="ECO:0000313" key="2">
    <source>
        <dbReference type="EMBL" id="MFC4912952.1"/>
    </source>
</evidence>
<keyword evidence="1" id="KW-0812">Transmembrane</keyword>
<evidence type="ECO:0000313" key="3">
    <source>
        <dbReference type="Proteomes" id="UP001595872"/>
    </source>
</evidence>
<keyword evidence="3" id="KW-1185">Reference proteome</keyword>
<dbReference type="InterPro" id="IPR043993">
    <property type="entry name" value="T4SS_pilin"/>
</dbReference>
<sequence length="136" mass="14144">MTFTPPTRRPALRRSRHNGVNRVRCLSAIVLGCVGIIASIIWCASDAAQAAQAADRLVAVSNLNQVIVNLRNVIIGLSAGLATLFATVGGIRYILGGGDPGEVEAAKKSVRNSAIGYGIAVMAPVLVRILQQIVGA</sequence>
<evidence type="ECO:0000256" key="1">
    <source>
        <dbReference type="SAM" id="Phobius"/>
    </source>
</evidence>
<comment type="caution">
    <text evidence="2">The sequence shown here is derived from an EMBL/GenBank/DDBJ whole genome shotgun (WGS) entry which is preliminary data.</text>
</comment>
<feature type="transmembrane region" description="Helical" evidence="1">
    <location>
        <begin position="115"/>
        <end position="134"/>
    </location>
</feature>
<accession>A0ABV9UD14</accession>